<comment type="caution">
    <text evidence="3">The sequence shown here is derived from an EMBL/GenBank/DDBJ whole genome shotgun (WGS) entry which is preliminary data.</text>
</comment>
<keyword evidence="1" id="KW-0676">Redox-active center</keyword>
<dbReference type="InterPro" id="IPR050553">
    <property type="entry name" value="Thioredoxin_ResA/DsbE_sf"/>
</dbReference>
<dbReference type="Proteomes" id="UP001168380">
    <property type="component" value="Unassembled WGS sequence"/>
</dbReference>
<evidence type="ECO:0000313" key="3">
    <source>
        <dbReference type="EMBL" id="MDO3381581.1"/>
    </source>
</evidence>
<dbReference type="InterPro" id="IPR036249">
    <property type="entry name" value="Thioredoxin-like_sf"/>
</dbReference>
<proteinExistence type="predicted"/>
<evidence type="ECO:0000259" key="2">
    <source>
        <dbReference type="PROSITE" id="PS51352"/>
    </source>
</evidence>
<dbReference type="PANTHER" id="PTHR42852">
    <property type="entry name" value="THIOL:DISULFIDE INTERCHANGE PROTEIN DSBE"/>
    <property type="match status" value="1"/>
</dbReference>
<organism evidence="3 4">
    <name type="scientific">Gilvimarinus algae</name>
    <dbReference type="NCBI Taxonomy" id="3058037"/>
    <lineage>
        <taxon>Bacteria</taxon>
        <taxon>Pseudomonadati</taxon>
        <taxon>Pseudomonadota</taxon>
        <taxon>Gammaproteobacteria</taxon>
        <taxon>Cellvibrionales</taxon>
        <taxon>Cellvibrionaceae</taxon>
        <taxon>Gilvimarinus</taxon>
    </lineage>
</organism>
<accession>A0ABT8TFY4</accession>
<dbReference type="InterPro" id="IPR013766">
    <property type="entry name" value="Thioredoxin_domain"/>
</dbReference>
<evidence type="ECO:0000256" key="1">
    <source>
        <dbReference type="ARBA" id="ARBA00023284"/>
    </source>
</evidence>
<dbReference type="EMBL" id="JAULRT010000035">
    <property type="protein sequence ID" value="MDO3381581.1"/>
    <property type="molecule type" value="Genomic_DNA"/>
</dbReference>
<sequence length="155" mass="17627">MFFALLAATVTLQVQAEETAPDFTLKSTTGDNLRLAEQRGTVVMLNFWASWCAPCRKEMPLLDDLFQRYQDAGFVLYGVNVESDTAAADKLLEDIPVSFPVLYDPTSKVSKLYDVDAMPTTILIDRDGKIRYVNRGYRSGDEEKYRTQIKELIRE</sequence>
<dbReference type="PROSITE" id="PS00194">
    <property type="entry name" value="THIOREDOXIN_1"/>
    <property type="match status" value="1"/>
</dbReference>
<evidence type="ECO:0000313" key="4">
    <source>
        <dbReference type="Proteomes" id="UP001168380"/>
    </source>
</evidence>
<keyword evidence="4" id="KW-1185">Reference proteome</keyword>
<gene>
    <name evidence="3" type="ORF">QWI16_05300</name>
</gene>
<feature type="domain" description="Thioredoxin" evidence="2">
    <location>
        <begin position="14"/>
        <end position="154"/>
    </location>
</feature>
<dbReference type="SUPFAM" id="SSF52833">
    <property type="entry name" value="Thioredoxin-like"/>
    <property type="match status" value="1"/>
</dbReference>
<dbReference type="CDD" id="cd02966">
    <property type="entry name" value="TlpA_like_family"/>
    <property type="match status" value="1"/>
</dbReference>
<dbReference type="InterPro" id="IPR017937">
    <property type="entry name" value="Thioredoxin_CS"/>
</dbReference>
<dbReference type="Gene3D" id="3.40.30.10">
    <property type="entry name" value="Glutaredoxin"/>
    <property type="match status" value="1"/>
</dbReference>
<dbReference type="PROSITE" id="PS51352">
    <property type="entry name" value="THIOREDOXIN_2"/>
    <property type="match status" value="1"/>
</dbReference>
<dbReference type="Pfam" id="PF00578">
    <property type="entry name" value="AhpC-TSA"/>
    <property type="match status" value="1"/>
</dbReference>
<dbReference type="PANTHER" id="PTHR42852:SF17">
    <property type="entry name" value="THIOREDOXIN-LIKE PROTEIN HI_1115"/>
    <property type="match status" value="1"/>
</dbReference>
<reference evidence="3" key="1">
    <citation type="submission" date="2023-07" db="EMBL/GenBank/DDBJ databases">
        <title>Gilvimarinus algae sp. nov., isolated from the surface of Kelp.</title>
        <authorList>
            <person name="Sun Y.Y."/>
            <person name="Gong Y."/>
            <person name="Du Z.J."/>
        </authorList>
    </citation>
    <scope>NUCLEOTIDE SEQUENCE</scope>
    <source>
        <strain evidence="3">SDUM040014</strain>
    </source>
</reference>
<name>A0ABT8TFY4_9GAMM</name>
<dbReference type="InterPro" id="IPR000866">
    <property type="entry name" value="AhpC/TSA"/>
</dbReference>
<protein>
    <submittedName>
        <fullName evidence="3">TlpA disulfide reductase family protein</fullName>
    </submittedName>
</protein>